<dbReference type="InterPro" id="IPR001129">
    <property type="entry name" value="Membr-assoc_MAPEG"/>
</dbReference>
<dbReference type="SUPFAM" id="SSF161084">
    <property type="entry name" value="MAPEG domain-like"/>
    <property type="match status" value="1"/>
</dbReference>
<dbReference type="EMBL" id="PIPJ01000008">
    <property type="protein sequence ID" value="RUO19335.1"/>
    <property type="molecule type" value="Genomic_DNA"/>
</dbReference>
<dbReference type="GO" id="GO:0016740">
    <property type="term" value="F:transferase activity"/>
    <property type="evidence" value="ECO:0007669"/>
    <property type="project" value="UniProtKB-KW"/>
</dbReference>
<evidence type="ECO:0000256" key="4">
    <source>
        <dbReference type="ARBA" id="ARBA00023136"/>
    </source>
</evidence>
<keyword evidence="4 5" id="KW-0472">Membrane</keyword>
<dbReference type="OrthoDB" id="8537976at2"/>
<keyword evidence="2 5" id="KW-0812">Transmembrane</keyword>
<keyword evidence="6" id="KW-0808">Transferase</keyword>
<feature type="transmembrane region" description="Helical" evidence="5">
    <location>
        <begin position="107"/>
        <end position="132"/>
    </location>
</feature>
<evidence type="ECO:0000256" key="3">
    <source>
        <dbReference type="ARBA" id="ARBA00022989"/>
    </source>
</evidence>
<accession>A0A432VSN3</accession>
<comment type="subcellular location">
    <subcellularLocation>
        <location evidence="1">Membrane</location>
    </subcellularLocation>
</comment>
<dbReference type="RefSeq" id="WP_126767960.1">
    <property type="nucleotide sequence ID" value="NZ_PIPJ01000008.1"/>
</dbReference>
<dbReference type="Proteomes" id="UP000288395">
    <property type="component" value="Unassembled WGS sequence"/>
</dbReference>
<dbReference type="InterPro" id="IPR023352">
    <property type="entry name" value="MAPEG-like_dom_sf"/>
</dbReference>
<keyword evidence="7" id="KW-1185">Reference proteome</keyword>
<name>A0A432VSN3_9GAMM</name>
<evidence type="ECO:0000256" key="1">
    <source>
        <dbReference type="ARBA" id="ARBA00004370"/>
    </source>
</evidence>
<organism evidence="6 7">
    <name type="scientific">Aliidiomarina iranensis</name>
    <dbReference type="NCBI Taxonomy" id="1434071"/>
    <lineage>
        <taxon>Bacteria</taxon>
        <taxon>Pseudomonadati</taxon>
        <taxon>Pseudomonadota</taxon>
        <taxon>Gammaproteobacteria</taxon>
        <taxon>Alteromonadales</taxon>
        <taxon>Idiomarinaceae</taxon>
        <taxon>Aliidiomarina</taxon>
    </lineage>
</organism>
<dbReference type="Gene3D" id="1.20.120.550">
    <property type="entry name" value="Membrane associated eicosanoid/glutathione metabolism-like domain"/>
    <property type="match status" value="1"/>
</dbReference>
<evidence type="ECO:0000313" key="7">
    <source>
        <dbReference type="Proteomes" id="UP000288395"/>
    </source>
</evidence>
<sequence>MVLPVTSLFAALLTLLYLVLAIRIIRLRWRDRVGIGNGEAMDLQASIRIHGNFNEYVPLALILLALMEFNGASAMWLYGLGGLLFFARVNHAIGLTKSIGTSVYRSIGVLGTFVMLLLSAAYLIGFAIGYTVGSA</sequence>
<comment type="caution">
    <text evidence="6">The sequence shown here is derived from an EMBL/GenBank/DDBJ whole genome shotgun (WGS) entry which is preliminary data.</text>
</comment>
<dbReference type="PANTHER" id="PTHR35814">
    <property type="match status" value="1"/>
</dbReference>
<reference evidence="7" key="1">
    <citation type="journal article" date="2018" name="Front. Microbiol.">
        <title>Genome-Based Analysis Reveals the Taxonomy and Diversity of the Family Idiomarinaceae.</title>
        <authorList>
            <person name="Liu Y."/>
            <person name="Lai Q."/>
            <person name="Shao Z."/>
        </authorList>
    </citation>
    <scope>NUCLEOTIDE SEQUENCE [LARGE SCALE GENOMIC DNA]</scope>
    <source>
        <strain evidence="7">GBPy7</strain>
    </source>
</reference>
<dbReference type="AlphaFoldDB" id="A0A432VSN3"/>
<evidence type="ECO:0000256" key="5">
    <source>
        <dbReference type="SAM" id="Phobius"/>
    </source>
</evidence>
<dbReference type="Pfam" id="PF01124">
    <property type="entry name" value="MAPEG"/>
    <property type="match status" value="1"/>
</dbReference>
<gene>
    <name evidence="6" type="ORF">CWE08_10195</name>
</gene>
<dbReference type="GO" id="GO:0016020">
    <property type="term" value="C:membrane"/>
    <property type="evidence" value="ECO:0007669"/>
    <property type="project" value="UniProtKB-SubCell"/>
</dbReference>
<keyword evidence="3 5" id="KW-1133">Transmembrane helix</keyword>
<dbReference type="PANTHER" id="PTHR35814:SF1">
    <property type="entry name" value="GLUTATHIONE S-TRANSFERASE-RELATED"/>
    <property type="match status" value="1"/>
</dbReference>
<evidence type="ECO:0000256" key="2">
    <source>
        <dbReference type="ARBA" id="ARBA00022692"/>
    </source>
</evidence>
<feature type="transmembrane region" description="Helical" evidence="5">
    <location>
        <begin position="59"/>
        <end position="86"/>
    </location>
</feature>
<protein>
    <submittedName>
        <fullName evidence="6">Glutathione S-transferase</fullName>
    </submittedName>
</protein>
<evidence type="ECO:0000313" key="6">
    <source>
        <dbReference type="EMBL" id="RUO19335.1"/>
    </source>
</evidence>
<proteinExistence type="predicted"/>